<evidence type="ECO:0000313" key="2">
    <source>
        <dbReference type="Proteomes" id="UP000176634"/>
    </source>
</evidence>
<organism evidence="1 2">
    <name type="scientific">Candidatus Magasanikbacteria bacterium RIFOXYD1_FULL_40_23</name>
    <dbReference type="NCBI Taxonomy" id="1798705"/>
    <lineage>
        <taxon>Bacteria</taxon>
        <taxon>Candidatus Magasanikiibacteriota</taxon>
    </lineage>
</organism>
<dbReference type="Proteomes" id="UP000176634">
    <property type="component" value="Unassembled WGS sequence"/>
</dbReference>
<proteinExistence type="predicted"/>
<accession>A0A1F6P7P8</accession>
<name>A0A1F6P7P8_9BACT</name>
<sequence length="86" mass="9576">MWRVLEPKSWKFEGIYFTSIHEINDLPAVYGISGQAVGVPSQNAVGLAGIDNPQHFSEHGSARLFGSFCLAERGDDFKFFFGGKFF</sequence>
<comment type="caution">
    <text evidence="1">The sequence shown here is derived from an EMBL/GenBank/DDBJ whole genome shotgun (WGS) entry which is preliminary data.</text>
</comment>
<reference evidence="1 2" key="1">
    <citation type="journal article" date="2016" name="Nat. Commun.">
        <title>Thousands of microbial genomes shed light on interconnected biogeochemical processes in an aquifer system.</title>
        <authorList>
            <person name="Anantharaman K."/>
            <person name="Brown C.T."/>
            <person name="Hug L.A."/>
            <person name="Sharon I."/>
            <person name="Castelle C.J."/>
            <person name="Probst A.J."/>
            <person name="Thomas B.C."/>
            <person name="Singh A."/>
            <person name="Wilkins M.J."/>
            <person name="Karaoz U."/>
            <person name="Brodie E.L."/>
            <person name="Williams K.H."/>
            <person name="Hubbard S.S."/>
            <person name="Banfield J.F."/>
        </authorList>
    </citation>
    <scope>NUCLEOTIDE SEQUENCE [LARGE SCALE GENOMIC DNA]</scope>
</reference>
<dbReference type="AlphaFoldDB" id="A0A1F6P7P8"/>
<evidence type="ECO:0000313" key="1">
    <source>
        <dbReference type="EMBL" id="OGH92070.1"/>
    </source>
</evidence>
<protein>
    <submittedName>
        <fullName evidence="1">Uncharacterized protein</fullName>
    </submittedName>
</protein>
<gene>
    <name evidence="1" type="ORF">A2563_00570</name>
</gene>
<dbReference type="EMBL" id="MFRA01000008">
    <property type="protein sequence ID" value="OGH92070.1"/>
    <property type="molecule type" value="Genomic_DNA"/>
</dbReference>